<reference evidence="1" key="1">
    <citation type="submission" date="2024-02" db="EMBL/GenBank/DDBJ databases">
        <title>Metagenome Assembled Genome of Zalaria obscura JY119.</title>
        <authorList>
            <person name="Vighnesh L."/>
            <person name="Jagadeeshwari U."/>
            <person name="Venkata Ramana C."/>
            <person name="Sasikala C."/>
        </authorList>
    </citation>
    <scope>NUCLEOTIDE SEQUENCE</scope>
    <source>
        <strain evidence="1">JY119</strain>
    </source>
</reference>
<sequence>MSVETTLDIPLRGKKAAPKRAVKADGSIIMTQNAFYSVKQLPSMPDRLRNSASDFRASLLTSPPCALALTHDHAYIWDYTSPVPVTHPRIFDVPRSSQPTESLPLGALVINGASPSVGLVVVSATGKVTFWENIDVAESLSLFQKKNIGVEGSVGTLFSGETVTDITSADHAGFILTLSSGRIAQISLRDTQGKPKVTAQFLRSNDAANSSGLFGGIKSVLGVGAWKRDVVGVRTRTLGSRGQMQVIAGTESAQLQVWDLAWSGQSTFKGSIDFKPLLQDQLATLGSAEKQVQVQLLDLAILPDRVQGDEVTIVGQAPPMDLLLLAQIGSQTTPDYVLVEVALVGKEARLERVTPARRDSNAEVHQMDERRPRLMLPNPGHTAFIVFEQKIMVVAIPPEDTSPEAQLLMESSRLQEAFQDTIHLRRAALINYIKKNYAPISRPTAWRLLQDAEKVAAALALWRQYDSGLQQASRGGAAPTWVRDTIMVLGIQAKRISPGAQKDIDTIREWFTFHVDEIDHLRNSAMNLVSHYYEDGRHHHLTRLSDIGQAGAGIAIAEKYRDLGTLCRLVVDESNFLIEAMNNAETDEVENRVIQEKMDELQHNVDRYFKIFGDEWATVFFDSHLTSHRSFGLLNEADSYREPLTRYLRADPARARLGWINEVLTEHSFEKADKALTQLAREQENNLWSKKVELSLGKLAAIAVAEENSSSNNPVALDEARMWEDFGFQGGSWVRDMQPFRTGFVAQLRCMVHYVKRDHWRFGSRDKTAYRGFRRSYGHREKPPPVQHRRPSHSLNGMKTSICITLIVCPTRLLYHPNWQRR</sequence>
<dbReference type="EMBL" id="JAMKPW020000009">
    <property type="protein sequence ID" value="KAK8215226.1"/>
    <property type="molecule type" value="Genomic_DNA"/>
</dbReference>
<evidence type="ECO:0000313" key="1">
    <source>
        <dbReference type="EMBL" id="KAK8215226.1"/>
    </source>
</evidence>
<comment type="caution">
    <text evidence="1">The sequence shown here is derived from an EMBL/GenBank/DDBJ whole genome shotgun (WGS) entry which is preliminary data.</text>
</comment>
<proteinExistence type="predicted"/>
<dbReference type="Proteomes" id="UP001320706">
    <property type="component" value="Unassembled WGS sequence"/>
</dbReference>
<organism evidence="1 2">
    <name type="scientific">Zalaria obscura</name>
    <dbReference type="NCBI Taxonomy" id="2024903"/>
    <lineage>
        <taxon>Eukaryota</taxon>
        <taxon>Fungi</taxon>
        <taxon>Dikarya</taxon>
        <taxon>Ascomycota</taxon>
        <taxon>Pezizomycotina</taxon>
        <taxon>Dothideomycetes</taxon>
        <taxon>Dothideomycetidae</taxon>
        <taxon>Dothideales</taxon>
        <taxon>Zalariaceae</taxon>
        <taxon>Zalaria</taxon>
    </lineage>
</organism>
<keyword evidence="2" id="KW-1185">Reference proteome</keyword>
<name>A0ACC3SMS3_9PEZI</name>
<protein>
    <submittedName>
        <fullName evidence="1">Uncharacterized protein</fullName>
    </submittedName>
</protein>
<accession>A0ACC3SMS3</accession>
<gene>
    <name evidence="1" type="ORF">M8818_002238</name>
</gene>
<evidence type="ECO:0000313" key="2">
    <source>
        <dbReference type="Proteomes" id="UP001320706"/>
    </source>
</evidence>